<dbReference type="RefSeq" id="WP_089681199.1">
    <property type="nucleotide sequence ID" value="NZ_FNFO01000003.1"/>
</dbReference>
<dbReference type="AlphaFoldDB" id="A0A1G9DPC1"/>
<dbReference type="InterPro" id="IPR043129">
    <property type="entry name" value="ATPase_NBD"/>
</dbReference>
<dbReference type="Proteomes" id="UP000198510">
    <property type="component" value="Unassembled WGS sequence"/>
</dbReference>
<dbReference type="GO" id="GO:0016773">
    <property type="term" value="F:phosphotransferase activity, alcohol group as acceptor"/>
    <property type="evidence" value="ECO:0007669"/>
    <property type="project" value="InterPro"/>
</dbReference>
<gene>
    <name evidence="1" type="ORF">SAMN05421823_103202</name>
</gene>
<proteinExistence type="predicted"/>
<protein>
    <submittedName>
        <fullName evidence="1">Anhydro-N-acetylmuramic acid kinase</fullName>
    </submittedName>
</protein>
<dbReference type="PANTHER" id="PTHR30605">
    <property type="entry name" value="ANHYDRO-N-ACETYLMURAMIC ACID KINASE"/>
    <property type="match status" value="1"/>
</dbReference>
<dbReference type="OrthoDB" id="9763949at2"/>
<dbReference type="GO" id="GO:0009254">
    <property type="term" value="P:peptidoglycan turnover"/>
    <property type="evidence" value="ECO:0007669"/>
    <property type="project" value="InterPro"/>
</dbReference>
<dbReference type="EMBL" id="FNFO01000003">
    <property type="protein sequence ID" value="SDK65711.1"/>
    <property type="molecule type" value="Genomic_DNA"/>
</dbReference>
<reference evidence="1 2" key="1">
    <citation type="submission" date="2016-10" db="EMBL/GenBank/DDBJ databases">
        <authorList>
            <person name="de Groot N.N."/>
        </authorList>
    </citation>
    <scope>NUCLEOTIDE SEQUENCE [LARGE SCALE GENOMIC DNA]</scope>
    <source>
        <strain evidence="1 2">DSM 25186</strain>
    </source>
</reference>
<dbReference type="GO" id="GO:0006040">
    <property type="term" value="P:amino sugar metabolic process"/>
    <property type="evidence" value="ECO:0007669"/>
    <property type="project" value="InterPro"/>
</dbReference>
<dbReference type="InterPro" id="IPR005338">
    <property type="entry name" value="Anhydro_N_Ac-Mur_kinase"/>
</dbReference>
<dbReference type="PANTHER" id="PTHR30605:SF0">
    <property type="entry name" value="ANHYDRO-N-ACETYLMURAMIC ACID KINASE"/>
    <property type="match status" value="1"/>
</dbReference>
<dbReference type="GO" id="GO:0005524">
    <property type="term" value="F:ATP binding"/>
    <property type="evidence" value="ECO:0007669"/>
    <property type="project" value="InterPro"/>
</dbReference>
<dbReference type="NCBIfam" id="NF007144">
    <property type="entry name" value="PRK09585.2-3"/>
    <property type="match status" value="1"/>
</dbReference>
<evidence type="ECO:0000313" key="1">
    <source>
        <dbReference type="EMBL" id="SDK65711.1"/>
    </source>
</evidence>
<dbReference type="SUPFAM" id="SSF53067">
    <property type="entry name" value="Actin-like ATPase domain"/>
    <property type="match status" value="1"/>
</dbReference>
<name>A0A1G9DPC1_9BACT</name>
<keyword evidence="1" id="KW-0418">Kinase</keyword>
<accession>A0A1G9DPC1</accession>
<dbReference type="STRING" id="1075417.SAMN05421823_103202"/>
<evidence type="ECO:0000313" key="2">
    <source>
        <dbReference type="Proteomes" id="UP000198510"/>
    </source>
</evidence>
<keyword evidence="2" id="KW-1185">Reference proteome</keyword>
<dbReference type="GO" id="GO:0016301">
    <property type="term" value="F:kinase activity"/>
    <property type="evidence" value="ECO:0007669"/>
    <property type="project" value="UniProtKB-KW"/>
</dbReference>
<organism evidence="1 2">
    <name type="scientific">Catalinimonas alkaloidigena</name>
    <dbReference type="NCBI Taxonomy" id="1075417"/>
    <lineage>
        <taxon>Bacteria</taxon>
        <taxon>Pseudomonadati</taxon>
        <taxon>Bacteroidota</taxon>
        <taxon>Cytophagia</taxon>
        <taxon>Cytophagales</taxon>
        <taxon>Catalimonadaceae</taxon>
        <taxon>Catalinimonas</taxon>
    </lineage>
</organism>
<dbReference type="Gene3D" id="3.30.420.40">
    <property type="match status" value="2"/>
</dbReference>
<sequence length="360" mass="39413">MKSYRVIGVMSGTSLDGLDIAFCLFEKKGSTWEFYIDVAETIPYGIKWRERLLQLPQANALTFCQAHRDFGNFAGEQIRYFMQRHRVEADFIASHGHTIFHQPDTELTAQIGHGAALYASTGLPVICDFRSVDVALGGQGAPLVPIGDQLLFQDYGGCLNLGGIANLSFDRNGKRMAYDICPVNIVFNELAEALGEKYDEGGQIAASGSIDASLLRKLDNLEFYLRGFPKSLGREWIEEQVFPLLQESGLSWADQMATFSRHVAGQIASAIAQWVDDPEPRVLVTGGGAFNAYLLSQIEMELQGKVQLVVPDDKLVSFKEALVFAFLGVLRARNEANCLASVTGASVDNIGGAVYGPLPY</sequence>
<keyword evidence="1" id="KW-0808">Transferase</keyword>
<dbReference type="Pfam" id="PF03702">
    <property type="entry name" value="AnmK"/>
    <property type="match status" value="1"/>
</dbReference>